<reference evidence="2 3" key="1">
    <citation type="journal article" date="2024" name="G3 (Bethesda)">
        <title>Genome assembly of Hibiscus sabdariffa L. provides insights into metabolisms of medicinal natural products.</title>
        <authorList>
            <person name="Kim T."/>
        </authorList>
    </citation>
    <scope>NUCLEOTIDE SEQUENCE [LARGE SCALE GENOMIC DNA]</scope>
    <source>
        <strain evidence="2">TK-2024</strain>
        <tissue evidence="2">Old leaves</tissue>
    </source>
</reference>
<evidence type="ECO:0000313" key="2">
    <source>
        <dbReference type="EMBL" id="KAK8516118.1"/>
    </source>
</evidence>
<keyword evidence="1" id="KW-1133">Transmembrane helix</keyword>
<name>A0ABR2CAC9_9ROSI</name>
<accession>A0ABR2CAC9</accession>
<proteinExistence type="predicted"/>
<keyword evidence="3" id="KW-1185">Reference proteome</keyword>
<gene>
    <name evidence="2" type="ORF">V6N12_013526</name>
</gene>
<protein>
    <submittedName>
        <fullName evidence="2">Uncharacterized protein</fullName>
    </submittedName>
</protein>
<dbReference type="Proteomes" id="UP001472677">
    <property type="component" value="Unassembled WGS sequence"/>
</dbReference>
<dbReference type="EMBL" id="JBBPBM010000060">
    <property type="protein sequence ID" value="KAK8516118.1"/>
    <property type="molecule type" value="Genomic_DNA"/>
</dbReference>
<feature type="transmembrane region" description="Helical" evidence="1">
    <location>
        <begin position="45"/>
        <end position="65"/>
    </location>
</feature>
<keyword evidence="1" id="KW-0812">Transmembrane</keyword>
<organism evidence="2 3">
    <name type="scientific">Hibiscus sabdariffa</name>
    <name type="common">roselle</name>
    <dbReference type="NCBI Taxonomy" id="183260"/>
    <lineage>
        <taxon>Eukaryota</taxon>
        <taxon>Viridiplantae</taxon>
        <taxon>Streptophyta</taxon>
        <taxon>Embryophyta</taxon>
        <taxon>Tracheophyta</taxon>
        <taxon>Spermatophyta</taxon>
        <taxon>Magnoliopsida</taxon>
        <taxon>eudicotyledons</taxon>
        <taxon>Gunneridae</taxon>
        <taxon>Pentapetalae</taxon>
        <taxon>rosids</taxon>
        <taxon>malvids</taxon>
        <taxon>Malvales</taxon>
        <taxon>Malvaceae</taxon>
        <taxon>Malvoideae</taxon>
        <taxon>Hibiscus</taxon>
    </lineage>
</organism>
<sequence>MASLGKLVGLVGASVVLNLLAYSKVMESAVVKGLLTARNPLHFSALSVAALFTGVHNFCGPLILLSLERYSGLLGLLLVCFNGLGFGWGMFLLSSS</sequence>
<feature type="transmembrane region" description="Helical" evidence="1">
    <location>
        <begin position="72"/>
        <end position="93"/>
    </location>
</feature>
<evidence type="ECO:0000313" key="3">
    <source>
        <dbReference type="Proteomes" id="UP001472677"/>
    </source>
</evidence>
<comment type="caution">
    <text evidence="2">The sequence shown here is derived from an EMBL/GenBank/DDBJ whole genome shotgun (WGS) entry which is preliminary data.</text>
</comment>
<evidence type="ECO:0000256" key="1">
    <source>
        <dbReference type="SAM" id="Phobius"/>
    </source>
</evidence>
<keyword evidence="1" id="KW-0472">Membrane</keyword>